<dbReference type="GO" id="GO:0005615">
    <property type="term" value="C:extracellular space"/>
    <property type="evidence" value="ECO:0007669"/>
    <property type="project" value="TreeGrafter"/>
</dbReference>
<proteinExistence type="predicted"/>
<dbReference type="InterPro" id="IPR036378">
    <property type="entry name" value="FAS1_dom_sf"/>
</dbReference>
<dbReference type="PANTHER" id="PTHR10900:SF124">
    <property type="entry name" value="FI05614P"/>
    <property type="match status" value="1"/>
</dbReference>
<evidence type="ECO:0000313" key="3">
    <source>
        <dbReference type="Proteomes" id="UP000596742"/>
    </source>
</evidence>
<dbReference type="Proteomes" id="UP000596742">
    <property type="component" value="Unassembled WGS sequence"/>
</dbReference>
<organism evidence="2 3">
    <name type="scientific">Mytilus galloprovincialis</name>
    <name type="common">Mediterranean mussel</name>
    <dbReference type="NCBI Taxonomy" id="29158"/>
    <lineage>
        <taxon>Eukaryota</taxon>
        <taxon>Metazoa</taxon>
        <taxon>Spiralia</taxon>
        <taxon>Lophotrochozoa</taxon>
        <taxon>Mollusca</taxon>
        <taxon>Bivalvia</taxon>
        <taxon>Autobranchia</taxon>
        <taxon>Pteriomorphia</taxon>
        <taxon>Mytilida</taxon>
        <taxon>Mytiloidea</taxon>
        <taxon>Mytilidae</taxon>
        <taxon>Mytilinae</taxon>
        <taxon>Mytilus</taxon>
    </lineage>
</organism>
<dbReference type="SMART" id="SM00554">
    <property type="entry name" value="FAS1"/>
    <property type="match status" value="2"/>
</dbReference>
<evidence type="ECO:0000259" key="1">
    <source>
        <dbReference type="PROSITE" id="PS50213"/>
    </source>
</evidence>
<feature type="domain" description="FAS1" evidence="1">
    <location>
        <begin position="196"/>
        <end position="325"/>
    </location>
</feature>
<feature type="domain" description="FAS1" evidence="1">
    <location>
        <begin position="53"/>
        <end position="191"/>
    </location>
</feature>
<dbReference type="GO" id="GO:0031012">
    <property type="term" value="C:extracellular matrix"/>
    <property type="evidence" value="ECO:0007669"/>
    <property type="project" value="TreeGrafter"/>
</dbReference>
<dbReference type="GO" id="GO:0007155">
    <property type="term" value="P:cell adhesion"/>
    <property type="evidence" value="ECO:0007669"/>
    <property type="project" value="TreeGrafter"/>
</dbReference>
<sequence length="325" mass="36171">MLRVCHIDTDISDDESTPEKQPVSDEVVMESIIHSKMFLRLLLTSFLICYVQSKEDIYDLLSSIGCSSFGNLLQGTGYMYRLGDDHSGPYTVFAPSDAAINNLPPEIVKIFNFGNWELAFDIVSYHITKDIFLLASLQNNGLYDTMLENSQLRFNVYPKGNSKVHTISGANITSPDNTATNGVVHVIDRMLYRFPEVYTTQYVHEHQNLSKISLLIDKGGMHDQLKAQNITMFVPNDEAFDAAPNFNMTNLLINDTAIANFVSSLIVNSVYFTADLVNGQDLFTSQGSRIRINVSSGNITVNDSGISQPDLITKNGVVHVINKLL</sequence>
<dbReference type="InterPro" id="IPR000782">
    <property type="entry name" value="FAS1_domain"/>
</dbReference>
<name>A0A8B6E6Q7_MYTGA</name>
<dbReference type="GO" id="GO:0050839">
    <property type="term" value="F:cell adhesion molecule binding"/>
    <property type="evidence" value="ECO:0007669"/>
    <property type="project" value="TreeGrafter"/>
</dbReference>
<dbReference type="GO" id="GO:0030198">
    <property type="term" value="P:extracellular matrix organization"/>
    <property type="evidence" value="ECO:0007669"/>
    <property type="project" value="TreeGrafter"/>
</dbReference>
<gene>
    <name evidence="2" type="ORF">MGAL_10B074748</name>
</gene>
<evidence type="ECO:0000313" key="2">
    <source>
        <dbReference type="EMBL" id="VDI29532.1"/>
    </source>
</evidence>
<dbReference type="OrthoDB" id="286301at2759"/>
<dbReference type="FunFam" id="2.30.180.10:FF:000032">
    <property type="entry name" value="Fasciclin domain-containing protein, putative"/>
    <property type="match status" value="1"/>
</dbReference>
<dbReference type="AlphaFoldDB" id="A0A8B6E6Q7"/>
<dbReference type="Gene3D" id="2.30.180.10">
    <property type="entry name" value="FAS1 domain"/>
    <property type="match status" value="2"/>
</dbReference>
<comment type="caution">
    <text evidence="2">The sequence shown here is derived from an EMBL/GenBank/DDBJ whole genome shotgun (WGS) entry which is preliminary data.</text>
</comment>
<keyword evidence="3" id="KW-1185">Reference proteome</keyword>
<dbReference type="InterPro" id="IPR050904">
    <property type="entry name" value="Adhesion/Biosynth-related"/>
</dbReference>
<dbReference type="PANTHER" id="PTHR10900">
    <property type="entry name" value="PERIOSTIN-RELATED"/>
    <property type="match status" value="1"/>
</dbReference>
<protein>
    <submittedName>
        <fullName evidence="2">Transforming growth factor-beta-induced protein</fullName>
    </submittedName>
</protein>
<dbReference type="Pfam" id="PF02469">
    <property type="entry name" value="Fasciclin"/>
    <property type="match status" value="2"/>
</dbReference>
<dbReference type="EMBL" id="UYJE01004598">
    <property type="protein sequence ID" value="VDI29532.1"/>
    <property type="molecule type" value="Genomic_DNA"/>
</dbReference>
<dbReference type="PROSITE" id="PS50213">
    <property type="entry name" value="FAS1"/>
    <property type="match status" value="2"/>
</dbReference>
<accession>A0A8B6E6Q7</accession>
<dbReference type="SUPFAM" id="SSF82153">
    <property type="entry name" value="FAS1 domain"/>
    <property type="match status" value="2"/>
</dbReference>
<reference evidence="2" key="1">
    <citation type="submission" date="2018-11" db="EMBL/GenBank/DDBJ databases">
        <authorList>
            <person name="Alioto T."/>
            <person name="Alioto T."/>
        </authorList>
    </citation>
    <scope>NUCLEOTIDE SEQUENCE</scope>
</reference>